<reference evidence="1 2" key="1">
    <citation type="submission" date="2021-02" db="EMBL/GenBank/DDBJ databases">
        <title>Alicyclobacillus curvatus sp. nov. and Alicyclobacillus mengziensis sp. nov., two acidophilic bacteria isolated from acid mine drainage.</title>
        <authorList>
            <person name="Huang Y."/>
        </authorList>
    </citation>
    <scope>NUCLEOTIDE SEQUENCE [LARGE SCALE GENOMIC DNA]</scope>
    <source>
        <strain evidence="1 2">S30H14</strain>
    </source>
</reference>
<gene>
    <name evidence="1" type="ORF">JZ786_15705</name>
</gene>
<dbReference type="Pfam" id="PF13242">
    <property type="entry name" value="Hydrolase_like"/>
    <property type="match status" value="1"/>
</dbReference>
<dbReference type="InterPro" id="IPR036412">
    <property type="entry name" value="HAD-like_sf"/>
</dbReference>
<organism evidence="1 2">
    <name type="scientific">Alicyclobacillus mengziensis</name>
    <dbReference type="NCBI Taxonomy" id="2931921"/>
    <lineage>
        <taxon>Bacteria</taxon>
        <taxon>Bacillati</taxon>
        <taxon>Bacillota</taxon>
        <taxon>Bacilli</taxon>
        <taxon>Bacillales</taxon>
        <taxon>Alicyclobacillaceae</taxon>
        <taxon>Alicyclobacillus</taxon>
    </lineage>
</organism>
<dbReference type="GO" id="GO:0016791">
    <property type="term" value="F:phosphatase activity"/>
    <property type="evidence" value="ECO:0007669"/>
    <property type="project" value="TreeGrafter"/>
</dbReference>
<dbReference type="GO" id="GO:0005737">
    <property type="term" value="C:cytoplasm"/>
    <property type="evidence" value="ECO:0007669"/>
    <property type="project" value="TreeGrafter"/>
</dbReference>
<dbReference type="PANTHER" id="PTHR19288:SF46">
    <property type="entry name" value="HALOACID DEHALOGENASE-LIKE HYDROLASE DOMAIN-CONTAINING PROTEIN 2"/>
    <property type="match status" value="1"/>
</dbReference>
<dbReference type="KEGG" id="afx:JZ786_15705"/>
<protein>
    <submittedName>
        <fullName evidence="1">HAD-IIA family hydrolase</fullName>
    </submittedName>
</protein>
<dbReference type="AlphaFoldDB" id="A0A9X7VVS6"/>
<evidence type="ECO:0000313" key="2">
    <source>
        <dbReference type="Proteomes" id="UP000663505"/>
    </source>
</evidence>
<accession>A0A9X7VVS6</accession>
<dbReference type="RefSeq" id="WP_206655343.1">
    <property type="nucleotide sequence ID" value="NZ_CP071182.1"/>
</dbReference>
<dbReference type="Gene3D" id="3.40.50.1000">
    <property type="entry name" value="HAD superfamily/HAD-like"/>
    <property type="match status" value="2"/>
</dbReference>
<evidence type="ECO:0000313" key="1">
    <source>
        <dbReference type="EMBL" id="QSO45971.1"/>
    </source>
</evidence>
<dbReference type="InterPro" id="IPR006357">
    <property type="entry name" value="HAD-SF_hydro_IIA"/>
</dbReference>
<dbReference type="EMBL" id="CP071182">
    <property type="protein sequence ID" value="QSO45971.1"/>
    <property type="molecule type" value="Genomic_DNA"/>
</dbReference>
<keyword evidence="1" id="KW-0378">Hydrolase</keyword>
<proteinExistence type="predicted"/>
<dbReference type="NCBIfam" id="TIGR01460">
    <property type="entry name" value="HAD-SF-IIA"/>
    <property type="match status" value="1"/>
</dbReference>
<name>A0A9X7VVS6_9BACL</name>
<dbReference type="SUPFAM" id="SSF56784">
    <property type="entry name" value="HAD-like"/>
    <property type="match status" value="1"/>
</dbReference>
<dbReference type="PANTHER" id="PTHR19288">
    <property type="entry name" value="4-NITROPHENYLPHOSPHATASE-RELATED"/>
    <property type="match status" value="1"/>
</dbReference>
<sequence length="270" mass="29173">MTHKDVDWKLGLIDLDGTLYRGGRPIPGSAEFVVRLRERGIQPVFFTNNATRTPIAVVQHLERMGVEAFPHEVVTSAQASASRIGPSAADGYVLYIGEAGIHEALREEGHQPLSVRHPKVRERLNRVKAAVLGLDSQVNYAELALFCQKTAELGAFILTNADVQLPAEEGFLPGNGAIGAFVETASRVRPYVAGKPNPDFAGYALSRFGICREDAFVVGDNPETDIRCGRLFGLYSILVETGVAEAARRAANGELDDEPDEVVGSVGDLF</sequence>
<dbReference type="Proteomes" id="UP000663505">
    <property type="component" value="Chromosome"/>
</dbReference>
<dbReference type="InterPro" id="IPR023214">
    <property type="entry name" value="HAD_sf"/>
</dbReference>
<dbReference type="Pfam" id="PF13344">
    <property type="entry name" value="Hydrolase_6"/>
    <property type="match status" value="1"/>
</dbReference>
<keyword evidence="2" id="KW-1185">Reference proteome</keyword>